<evidence type="ECO:0000313" key="3">
    <source>
        <dbReference type="Proteomes" id="UP000664545"/>
    </source>
</evidence>
<protein>
    <submittedName>
        <fullName evidence="2">Thioredoxin domain-containing protein</fullName>
    </submittedName>
</protein>
<dbReference type="CDD" id="cd02955">
    <property type="entry name" value="SSP411"/>
    <property type="match status" value="1"/>
</dbReference>
<dbReference type="SUPFAM" id="SSF52833">
    <property type="entry name" value="Thioredoxin-like"/>
    <property type="match status" value="1"/>
</dbReference>
<dbReference type="GO" id="GO:0005975">
    <property type="term" value="P:carbohydrate metabolic process"/>
    <property type="evidence" value="ECO:0007669"/>
    <property type="project" value="InterPro"/>
</dbReference>
<organism evidence="2 3">
    <name type="scientific">Clostridium aminobutyricum</name>
    <dbReference type="NCBI Taxonomy" id="33953"/>
    <lineage>
        <taxon>Bacteria</taxon>
        <taxon>Bacillati</taxon>
        <taxon>Bacillota</taxon>
        <taxon>Clostridia</taxon>
        <taxon>Eubacteriales</taxon>
        <taxon>Clostridiaceae</taxon>
        <taxon>Clostridium</taxon>
    </lineage>
</organism>
<dbReference type="PANTHER" id="PTHR42899:SF1">
    <property type="entry name" value="SPERMATOGENESIS-ASSOCIATED PROTEIN 20"/>
    <property type="match status" value="1"/>
</dbReference>
<keyword evidence="3" id="KW-1185">Reference proteome</keyword>
<reference evidence="2" key="1">
    <citation type="submission" date="2021-02" db="EMBL/GenBank/DDBJ databases">
        <title>Abyssanaerobacter marinus gen.nov., sp., nov, anaerobic bacterium isolated from the Onnuri vent field of Indian Ocean and suggestion of Mogibacteriaceae fam. nov., and proposal of reclassification of ambiguous this family's genus member.</title>
        <authorList>
            <person name="Kim Y.J."/>
            <person name="Yang J.-A."/>
        </authorList>
    </citation>
    <scope>NUCLEOTIDE SEQUENCE</scope>
    <source>
        <strain evidence="2">DSM 2634</strain>
    </source>
</reference>
<evidence type="ECO:0000259" key="1">
    <source>
        <dbReference type="Pfam" id="PF03190"/>
    </source>
</evidence>
<name>A0A939IGL8_CLOAM</name>
<dbReference type="EMBL" id="JAFJZZ010000003">
    <property type="protein sequence ID" value="MBN7773515.1"/>
    <property type="molecule type" value="Genomic_DNA"/>
</dbReference>
<dbReference type="InterPro" id="IPR036249">
    <property type="entry name" value="Thioredoxin-like_sf"/>
</dbReference>
<dbReference type="Proteomes" id="UP000664545">
    <property type="component" value="Unassembled WGS sequence"/>
</dbReference>
<gene>
    <name evidence="2" type="ORF">JYB65_09080</name>
</gene>
<sequence>MPNNIKSNQLINEKSPYLLQHAHNPVNWYPWGEEAFKKAKSEEKPIFLSIGYSTCHWCHVMAHESFEDHEVAEVLNNNFVCIKVDREERPDVDSVYMTVCQALTGSGGWPLTIVMTPEQKPFWAGTYLPKRSQYGHVGLLELLDAIIQQWEVNRKRLIESGDEIITALEKHRESRKDRVEPTKELIDNGVTLFRHVYDKQWGGFGPAPKFPTPHNLLFLLRYAFLEKNQAVQGIVTHTLDQMFKGGMFDHIGGGFSRYSTDEKWLVPHFEKMLYDNALLAYVYAEAYQFTGKSLYREVAKRTLDYVLRELTDEEGGFYCGQDADSEGVEGKYYVFTPEEIKQVVGDTDGELFCKWYAVTERGNFEGKSIPNLIENPNYEGKIEDIEQISRKLYEYRLHRTVLHKDDKVLTSWNALMIAALAKASILLEDPVYLEAAQQAQTFIAKNLTDEEGRLYIRWREGQTAHTGQLDDYAFYAFALIELYKNTFCVDYLQEAIRAAEQIMSLFFDEGEGGCYLYAADSEQLISRPKEVYDGALPSGNSIATLVFDDLAKYTGEIKWKEARDKQLEFISGEVKANPLGHSVSMIALMGVFYPSQELVCVQSQAEVPSEWTNSLKTYRPNLTVLVKNAENRDKLEKLAPFTASYPIPQQGSQYYLCENGSCLSPVSTLEELEIEKF</sequence>
<dbReference type="RefSeq" id="WP_206582349.1">
    <property type="nucleotide sequence ID" value="NZ_JAFJZZ010000003.1"/>
</dbReference>
<feature type="domain" description="Spermatogenesis-associated protein 20-like TRX" evidence="1">
    <location>
        <begin position="8"/>
        <end position="168"/>
    </location>
</feature>
<dbReference type="Gene3D" id="3.40.30.10">
    <property type="entry name" value="Glutaredoxin"/>
    <property type="match status" value="1"/>
</dbReference>
<dbReference type="InterPro" id="IPR024705">
    <property type="entry name" value="Ssp411"/>
</dbReference>
<comment type="caution">
    <text evidence="2">The sequence shown here is derived from an EMBL/GenBank/DDBJ whole genome shotgun (WGS) entry which is preliminary data.</text>
</comment>
<dbReference type="Pfam" id="PF03190">
    <property type="entry name" value="Thioredox_DsbH"/>
    <property type="match status" value="1"/>
</dbReference>
<dbReference type="InterPro" id="IPR012341">
    <property type="entry name" value="6hp_glycosidase-like_sf"/>
</dbReference>
<accession>A0A939IGL8</accession>
<dbReference type="PANTHER" id="PTHR42899">
    <property type="entry name" value="SPERMATOGENESIS-ASSOCIATED PROTEIN 20"/>
    <property type="match status" value="1"/>
</dbReference>
<proteinExistence type="predicted"/>
<dbReference type="SUPFAM" id="SSF48208">
    <property type="entry name" value="Six-hairpin glycosidases"/>
    <property type="match status" value="1"/>
</dbReference>
<dbReference type="InterPro" id="IPR008928">
    <property type="entry name" value="6-hairpin_glycosidase_sf"/>
</dbReference>
<dbReference type="AlphaFoldDB" id="A0A939IGL8"/>
<dbReference type="PIRSF" id="PIRSF006402">
    <property type="entry name" value="UCP006402_thioredoxin"/>
    <property type="match status" value="1"/>
</dbReference>
<dbReference type="Gene3D" id="1.50.10.10">
    <property type="match status" value="2"/>
</dbReference>
<evidence type="ECO:0000313" key="2">
    <source>
        <dbReference type="EMBL" id="MBN7773515.1"/>
    </source>
</evidence>
<dbReference type="InterPro" id="IPR004879">
    <property type="entry name" value="Ssp411-like_TRX"/>
</dbReference>